<evidence type="ECO:0000256" key="1">
    <source>
        <dbReference type="ARBA" id="ARBA00005156"/>
    </source>
</evidence>
<sequence length="720" mass="78664">MGESSRGAQTIVDEIYFPSALPTGFWGMKVVGLLSGGKDSCYNLCHCVKNGHQIVALASLGPQTGKDELDSYLYQTVGQDGVHLIAQALALPLHRQTIQGTALDLRSEYGDRQYEASMKGLDGDETEDMYNLLRQVKLLHPDITAVSVGAILSTYQRVRVEHVCQRLGLVSLAYLWQRNQDELLGEMIKASLESLLIKVASIGLMPGHLGKTLKEMQPILQVLNSKYDVHICGEGGEYETFTTDCPLFQSKILLDKVQLIDHPESSPISPVAYLRLLSATLVSKPIIEPNLENVTIPPLLDEESLHTVDAISSHQESSCRYISSMTFSADCDTLSQNVALGSKSKDQSQCTQCASVGHQPKSTSENLGWVTVAAVVGYDSRKTLSEEVMEAFDSLEVTLTHKSLSLIDIAHINVSLSSMEDFAEVNAVYATKFGTSPPTRACIAVSLDHNARVMIDAIARRPACKSTREVRLALHVQSRSYWAPANIGPYSQAIMIGSRIFVAGQIGLIPASLTLPTPPSFLQEAVLSLQHTRRILATFRTPWWVEGAICYMSDISNLAQARMVWNHSKTLFNDKVPILFLEVAGLPKGALVEWQITIQCNQISDDCESDEESIGSFAKYFADEAVGFKGCSFSYSKDVTIVGTATKDSVLSIPPLNVTYLRAFHTPGISVGEAREVLSKAFNIYPLSQCAMSLVCVNSIALDTGSANLDIGYYMMGSII</sequence>
<feature type="domain" description="Diphthamide synthase" evidence="10">
    <location>
        <begin position="28"/>
        <end position="258"/>
    </location>
</feature>
<dbReference type="AlphaFoldDB" id="A0A9Q3BQB7"/>
<dbReference type="InterPro" id="IPR002761">
    <property type="entry name" value="Diphthami_syn_dom"/>
</dbReference>
<evidence type="ECO:0000256" key="5">
    <source>
        <dbReference type="ARBA" id="ARBA00022741"/>
    </source>
</evidence>
<evidence type="ECO:0000256" key="7">
    <source>
        <dbReference type="ARBA" id="ARBA00029814"/>
    </source>
</evidence>
<dbReference type="GO" id="GO:0005524">
    <property type="term" value="F:ATP binding"/>
    <property type="evidence" value="ECO:0007669"/>
    <property type="project" value="UniProtKB-KW"/>
</dbReference>
<comment type="caution">
    <text evidence="11">The sequence shown here is derived from an EMBL/GenBank/DDBJ whole genome shotgun (WGS) entry which is preliminary data.</text>
</comment>
<dbReference type="PANTHER" id="PTHR12196:SF2">
    <property type="entry name" value="DIPHTHINE--AMMONIA LIGASE"/>
    <property type="match status" value="1"/>
</dbReference>
<dbReference type="Gene3D" id="3.30.1330.40">
    <property type="entry name" value="RutC-like"/>
    <property type="match status" value="2"/>
</dbReference>
<dbReference type="CDD" id="cd06156">
    <property type="entry name" value="eu_AANH_C_2"/>
    <property type="match status" value="1"/>
</dbReference>
<evidence type="ECO:0000313" key="11">
    <source>
        <dbReference type="EMBL" id="MBW0470339.1"/>
    </source>
</evidence>
<keyword evidence="12" id="KW-1185">Reference proteome</keyword>
<dbReference type="Proteomes" id="UP000765509">
    <property type="component" value="Unassembled WGS sequence"/>
</dbReference>
<dbReference type="InterPro" id="IPR035959">
    <property type="entry name" value="RutC-like_sf"/>
</dbReference>
<dbReference type="Pfam" id="PF01902">
    <property type="entry name" value="Diphthami_syn_2"/>
    <property type="match status" value="1"/>
</dbReference>
<keyword evidence="5" id="KW-0547">Nucleotide-binding</keyword>
<accession>A0A9Q3BQB7</accession>
<dbReference type="OrthoDB" id="686384at2759"/>
<gene>
    <name evidence="11" type="ORF">O181_010054</name>
</gene>
<proteinExistence type="predicted"/>
<dbReference type="NCBIfam" id="TIGR00290">
    <property type="entry name" value="MJ0570_dom"/>
    <property type="match status" value="1"/>
</dbReference>
<evidence type="ECO:0000256" key="9">
    <source>
        <dbReference type="ARBA" id="ARBA00048108"/>
    </source>
</evidence>
<dbReference type="SUPFAM" id="SSF52402">
    <property type="entry name" value="Adenine nucleotide alpha hydrolases-like"/>
    <property type="match status" value="1"/>
</dbReference>
<dbReference type="InterPro" id="IPR030662">
    <property type="entry name" value="DPH6/MJ0570"/>
</dbReference>
<evidence type="ECO:0000256" key="4">
    <source>
        <dbReference type="ARBA" id="ARBA00022598"/>
    </source>
</evidence>
<evidence type="ECO:0000256" key="3">
    <source>
        <dbReference type="ARBA" id="ARBA00018426"/>
    </source>
</evidence>
<dbReference type="SUPFAM" id="SSF55298">
    <property type="entry name" value="YjgF-like"/>
    <property type="match status" value="2"/>
</dbReference>
<name>A0A9Q3BQB7_9BASI</name>
<dbReference type="EMBL" id="AVOT02002433">
    <property type="protein sequence ID" value="MBW0470339.1"/>
    <property type="molecule type" value="Genomic_DNA"/>
</dbReference>
<dbReference type="GO" id="GO:0017178">
    <property type="term" value="F:diphthine-ammonia ligase activity"/>
    <property type="evidence" value="ECO:0007669"/>
    <property type="project" value="UniProtKB-EC"/>
</dbReference>
<dbReference type="InterPro" id="IPR014729">
    <property type="entry name" value="Rossmann-like_a/b/a_fold"/>
</dbReference>
<dbReference type="CDD" id="cd01994">
    <property type="entry name" value="AANH_PF0828-like"/>
    <property type="match status" value="1"/>
</dbReference>
<dbReference type="Pfam" id="PF01042">
    <property type="entry name" value="Ribonuc_L-PSP"/>
    <property type="match status" value="2"/>
</dbReference>
<evidence type="ECO:0000313" key="12">
    <source>
        <dbReference type="Proteomes" id="UP000765509"/>
    </source>
</evidence>
<evidence type="ECO:0000256" key="2">
    <source>
        <dbReference type="ARBA" id="ARBA00012089"/>
    </source>
</evidence>
<dbReference type="Gene3D" id="3.40.50.620">
    <property type="entry name" value="HUPs"/>
    <property type="match status" value="1"/>
</dbReference>
<dbReference type="FunFam" id="3.40.50.620:FF:000145">
    <property type="entry name" value="ATP-binding domain containing protein"/>
    <property type="match status" value="1"/>
</dbReference>
<protein>
    <recommendedName>
        <fullName evidence="3">Diphthine--ammonia ligase</fullName>
        <ecNumber evidence="2">6.3.1.14</ecNumber>
    </recommendedName>
    <alternativeName>
        <fullName evidence="7">Diphthamide synthase</fullName>
    </alternativeName>
    <alternativeName>
        <fullName evidence="8">Diphthamide synthetase</fullName>
    </alternativeName>
</protein>
<dbReference type="InterPro" id="IPR006175">
    <property type="entry name" value="YjgF/YER057c/UK114"/>
</dbReference>
<evidence type="ECO:0000256" key="8">
    <source>
        <dbReference type="ARBA" id="ARBA00031552"/>
    </source>
</evidence>
<dbReference type="EC" id="6.3.1.14" evidence="2"/>
<keyword evidence="4" id="KW-0436">Ligase</keyword>
<keyword evidence="6" id="KW-0067">ATP-binding</keyword>
<organism evidence="11 12">
    <name type="scientific">Austropuccinia psidii MF-1</name>
    <dbReference type="NCBI Taxonomy" id="1389203"/>
    <lineage>
        <taxon>Eukaryota</taxon>
        <taxon>Fungi</taxon>
        <taxon>Dikarya</taxon>
        <taxon>Basidiomycota</taxon>
        <taxon>Pucciniomycotina</taxon>
        <taxon>Pucciniomycetes</taxon>
        <taxon>Pucciniales</taxon>
        <taxon>Sphaerophragmiaceae</taxon>
        <taxon>Austropuccinia</taxon>
    </lineage>
</organism>
<evidence type="ECO:0000259" key="10">
    <source>
        <dbReference type="Pfam" id="PF01902"/>
    </source>
</evidence>
<dbReference type="Gene3D" id="3.90.1490.10">
    <property type="entry name" value="putative n-type atp pyrophosphatase, domain 2"/>
    <property type="match status" value="1"/>
</dbReference>
<dbReference type="GO" id="GO:0017183">
    <property type="term" value="P:protein histidyl modification to diphthamide"/>
    <property type="evidence" value="ECO:0007669"/>
    <property type="project" value="TreeGrafter"/>
</dbReference>
<dbReference type="FunFam" id="3.90.1490.10:FF:000001">
    <property type="entry name" value="Diphthine--ammonia ligase"/>
    <property type="match status" value="1"/>
</dbReference>
<evidence type="ECO:0000256" key="6">
    <source>
        <dbReference type="ARBA" id="ARBA00022840"/>
    </source>
</evidence>
<dbReference type="PANTHER" id="PTHR12196">
    <property type="entry name" value="DOMAIN OF UNKNOWN FUNCTION 71 DUF71 -CONTAINING PROTEIN"/>
    <property type="match status" value="1"/>
</dbReference>
<comment type="pathway">
    <text evidence="1">Protein modification; peptidyl-diphthamide biosynthesis.</text>
</comment>
<reference evidence="11" key="1">
    <citation type="submission" date="2021-03" db="EMBL/GenBank/DDBJ databases">
        <title>Draft genome sequence of rust myrtle Austropuccinia psidii MF-1, a brazilian biotype.</title>
        <authorList>
            <person name="Quecine M.C."/>
            <person name="Pachon D.M.R."/>
            <person name="Bonatelli M.L."/>
            <person name="Correr F.H."/>
            <person name="Franceschini L.M."/>
            <person name="Leite T.F."/>
            <person name="Margarido G.R.A."/>
            <person name="Almeida C.A."/>
            <person name="Ferrarezi J.A."/>
            <person name="Labate C.A."/>
        </authorList>
    </citation>
    <scope>NUCLEOTIDE SEQUENCE</scope>
    <source>
        <strain evidence="11">MF-1</strain>
    </source>
</reference>
<comment type="catalytic activity">
    <reaction evidence="9">
        <text>diphthine-[translation elongation factor 2] + NH4(+) + ATP = diphthamide-[translation elongation factor 2] + AMP + diphosphate + H(+)</text>
        <dbReference type="Rhea" id="RHEA:19753"/>
        <dbReference type="Rhea" id="RHEA-COMP:10172"/>
        <dbReference type="Rhea" id="RHEA-COMP:10174"/>
        <dbReference type="ChEBI" id="CHEBI:15378"/>
        <dbReference type="ChEBI" id="CHEBI:16692"/>
        <dbReference type="ChEBI" id="CHEBI:28938"/>
        <dbReference type="ChEBI" id="CHEBI:30616"/>
        <dbReference type="ChEBI" id="CHEBI:33019"/>
        <dbReference type="ChEBI" id="CHEBI:82696"/>
        <dbReference type="ChEBI" id="CHEBI:456215"/>
        <dbReference type="EC" id="6.3.1.14"/>
    </reaction>
</comment>